<dbReference type="AlphaFoldDB" id="A0A0N4U345"/>
<protein>
    <submittedName>
        <fullName evidence="5">Retrovirus-related Pol polyprotein from transposon TNT 1-94</fullName>
    </submittedName>
</protein>
<dbReference type="Proteomes" id="UP000038040">
    <property type="component" value="Unplaced"/>
</dbReference>
<organism evidence="3 5">
    <name type="scientific">Dracunculus medinensis</name>
    <name type="common">Guinea worm</name>
    <dbReference type="NCBI Taxonomy" id="318479"/>
    <lineage>
        <taxon>Eukaryota</taxon>
        <taxon>Metazoa</taxon>
        <taxon>Ecdysozoa</taxon>
        <taxon>Nematoda</taxon>
        <taxon>Chromadorea</taxon>
        <taxon>Rhabditida</taxon>
        <taxon>Spirurina</taxon>
        <taxon>Dracunculoidea</taxon>
        <taxon>Dracunculidae</taxon>
        <taxon>Dracunculus</taxon>
    </lineage>
</organism>
<feature type="region of interest" description="Disordered" evidence="1">
    <location>
        <begin position="31"/>
        <end position="60"/>
    </location>
</feature>
<reference evidence="2 4" key="2">
    <citation type="submission" date="2018-11" db="EMBL/GenBank/DDBJ databases">
        <authorList>
            <consortium name="Pathogen Informatics"/>
        </authorList>
    </citation>
    <scope>NUCLEOTIDE SEQUENCE [LARGE SCALE GENOMIC DNA]</scope>
</reference>
<evidence type="ECO:0000313" key="2">
    <source>
        <dbReference type="EMBL" id="VDN55524.1"/>
    </source>
</evidence>
<dbReference type="EMBL" id="UYYG01001152">
    <property type="protein sequence ID" value="VDN55524.1"/>
    <property type="molecule type" value="Genomic_DNA"/>
</dbReference>
<dbReference type="OrthoDB" id="5873908at2759"/>
<name>A0A0N4U345_DRAME</name>
<evidence type="ECO:0000256" key="1">
    <source>
        <dbReference type="SAM" id="MobiDB-lite"/>
    </source>
</evidence>
<sequence length="78" mass="8787">MTSRMVPNFCQNAGLNEWYVLKDQSTPNAKEFHQSIKELPKSTKASDSKPDMPPKPYDDLFIEPAGDYDVVYGDSNST</sequence>
<accession>A0A0N4U345</accession>
<gene>
    <name evidence="2" type="ORF">DME_LOCUS5497</name>
</gene>
<dbReference type="WBParaSite" id="DME_0000113701-mRNA-1">
    <property type="protein sequence ID" value="DME_0000113701-mRNA-1"/>
    <property type="gene ID" value="DME_0000113701"/>
</dbReference>
<proteinExistence type="predicted"/>
<dbReference type="Proteomes" id="UP000274756">
    <property type="component" value="Unassembled WGS sequence"/>
</dbReference>
<feature type="compositionally biased region" description="Basic and acidic residues" evidence="1">
    <location>
        <begin position="31"/>
        <end position="58"/>
    </location>
</feature>
<reference evidence="5" key="1">
    <citation type="submission" date="2017-02" db="UniProtKB">
        <authorList>
            <consortium name="WormBaseParasite"/>
        </authorList>
    </citation>
    <scope>IDENTIFICATION</scope>
</reference>
<evidence type="ECO:0000313" key="3">
    <source>
        <dbReference type="Proteomes" id="UP000038040"/>
    </source>
</evidence>
<evidence type="ECO:0000313" key="4">
    <source>
        <dbReference type="Proteomes" id="UP000274756"/>
    </source>
</evidence>
<keyword evidence="4" id="KW-1185">Reference proteome</keyword>
<evidence type="ECO:0000313" key="5">
    <source>
        <dbReference type="WBParaSite" id="DME_0000113701-mRNA-1"/>
    </source>
</evidence>